<dbReference type="Proteomes" id="UP001385951">
    <property type="component" value="Unassembled WGS sequence"/>
</dbReference>
<evidence type="ECO:0000313" key="3">
    <source>
        <dbReference type="Proteomes" id="UP001385951"/>
    </source>
</evidence>
<evidence type="ECO:0000313" key="2">
    <source>
        <dbReference type="EMBL" id="KAK7687717.1"/>
    </source>
</evidence>
<feature type="compositionally biased region" description="Acidic residues" evidence="1">
    <location>
        <begin position="210"/>
        <end position="233"/>
    </location>
</feature>
<evidence type="ECO:0000256" key="1">
    <source>
        <dbReference type="SAM" id="MobiDB-lite"/>
    </source>
</evidence>
<organism evidence="2 3">
    <name type="scientific">Cerrena zonata</name>
    <dbReference type="NCBI Taxonomy" id="2478898"/>
    <lineage>
        <taxon>Eukaryota</taxon>
        <taxon>Fungi</taxon>
        <taxon>Dikarya</taxon>
        <taxon>Basidiomycota</taxon>
        <taxon>Agaricomycotina</taxon>
        <taxon>Agaricomycetes</taxon>
        <taxon>Polyporales</taxon>
        <taxon>Cerrenaceae</taxon>
        <taxon>Cerrena</taxon>
    </lineage>
</organism>
<reference evidence="2 3" key="1">
    <citation type="submission" date="2022-09" db="EMBL/GenBank/DDBJ databases">
        <authorList>
            <person name="Palmer J.M."/>
        </authorList>
    </citation>
    <scope>NUCLEOTIDE SEQUENCE [LARGE SCALE GENOMIC DNA]</scope>
    <source>
        <strain evidence="2 3">DSM 7382</strain>
    </source>
</reference>
<feature type="region of interest" description="Disordered" evidence="1">
    <location>
        <begin position="303"/>
        <end position="336"/>
    </location>
</feature>
<feature type="compositionally biased region" description="Low complexity" evidence="1">
    <location>
        <begin position="305"/>
        <end position="330"/>
    </location>
</feature>
<protein>
    <recommendedName>
        <fullName evidence="4">C2H2-type domain-containing protein</fullName>
    </recommendedName>
</protein>
<dbReference type="AlphaFoldDB" id="A0AAW0GCQ9"/>
<sequence length="385" mass="42495">MFPASETDWETLGTRNSHWGKHMGSQRSGMAGVLADRFAWRGLDRMGRESGSSVESPTNGVGGYFWVARGKIWDLVVDLDLESDKKFGPDAGVDDRSSLGVSTISCPCPNQDGHQLLPYIPPSSHNASPHFPRPDSTILCPSHRRPRRTMAYYSPYVLTLPTTDYAQPGSSYSQPIKVIQLEEVEAPPVPQRSSASSASVPLTSAYSDSYDSEDDYDDDDAHSESESEEEESECSSYCSSDEEDMQERNIAVYDDTYGTRISRVLAWRDNFAKAVGVLPDDTELLSHTPHALKRKIDYEDVFDDSTSSSSKRSRSTSPEPSSSSSTSSSSYFEDVPPAWPQRRLSAHSCPACDEGFNTKQSLQQHGLDPKLSDACRVAVLYNLEA</sequence>
<evidence type="ECO:0008006" key="4">
    <source>
        <dbReference type="Google" id="ProtNLM"/>
    </source>
</evidence>
<dbReference type="EMBL" id="JASBNA010000012">
    <property type="protein sequence ID" value="KAK7687717.1"/>
    <property type="molecule type" value="Genomic_DNA"/>
</dbReference>
<feature type="region of interest" description="Disordered" evidence="1">
    <location>
        <begin position="187"/>
        <end position="250"/>
    </location>
</feature>
<accession>A0AAW0GCQ9</accession>
<gene>
    <name evidence="2" type="ORF">QCA50_008933</name>
</gene>
<proteinExistence type="predicted"/>
<feature type="region of interest" description="Disordered" evidence="1">
    <location>
        <begin position="1"/>
        <end position="26"/>
    </location>
</feature>
<comment type="caution">
    <text evidence="2">The sequence shown here is derived from an EMBL/GenBank/DDBJ whole genome shotgun (WGS) entry which is preliminary data.</text>
</comment>
<feature type="compositionally biased region" description="Low complexity" evidence="1">
    <location>
        <begin position="191"/>
        <end position="209"/>
    </location>
</feature>
<keyword evidence="3" id="KW-1185">Reference proteome</keyword>
<name>A0AAW0GCQ9_9APHY</name>